<organism evidence="2 3">
    <name type="scientific">Crucibulum laeve</name>
    <dbReference type="NCBI Taxonomy" id="68775"/>
    <lineage>
        <taxon>Eukaryota</taxon>
        <taxon>Fungi</taxon>
        <taxon>Dikarya</taxon>
        <taxon>Basidiomycota</taxon>
        <taxon>Agaricomycotina</taxon>
        <taxon>Agaricomycetes</taxon>
        <taxon>Agaricomycetidae</taxon>
        <taxon>Agaricales</taxon>
        <taxon>Agaricineae</taxon>
        <taxon>Nidulariaceae</taxon>
        <taxon>Crucibulum</taxon>
    </lineage>
</organism>
<name>A0A5C3LJU7_9AGAR</name>
<evidence type="ECO:0000256" key="1">
    <source>
        <dbReference type="SAM" id="Phobius"/>
    </source>
</evidence>
<keyword evidence="1" id="KW-0472">Membrane</keyword>
<accession>A0A5C3LJU7</accession>
<evidence type="ECO:0000313" key="3">
    <source>
        <dbReference type="Proteomes" id="UP000308652"/>
    </source>
</evidence>
<dbReference type="EMBL" id="ML213649">
    <property type="protein sequence ID" value="TFK33384.1"/>
    <property type="molecule type" value="Genomic_DNA"/>
</dbReference>
<proteinExistence type="predicted"/>
<sequence>MKGNFNSRLRVCTISIYNRDVKLIRILINAGSVIGLLASIVMPFIVTGKISDLPESCRKIRGCLVFHPRFQTGGC</sequence>
<keyword evidence="1" id="KW-1133">Transmembrane helix</keyword>
<gene>
    <name evidence="2" type="ORF">BDQ12DRAFT_691187</name>
</gene>
<dbReference type="AlphaFoldDB" id="A0A5C3LJU7"/>
<reference evidence="2 3" key="1">
    <citation type="journal article" date="2019" name="Nat. Ecol. Evol.">
        <title>Megaphylogeny resolves global patterns of mushroom evolution.</title>
        <authorList>
            <person name="Varga T."/>
            <person name="Krizsan K."/>
            <person name="Foldi C."/>
            <person name="Dima B."/>
            <person name="Sanchez-Garcia M."/>
            <person name="Sanchez-Ramirez S."/>
            <person name="Szollosi G.J."/>
            <person name="Szarkandi J.G."/>
            <person name="Papp V."/>
            <person name="Albert L."/>
            <person name="Andreopoulos W."/>
            <person name="Angelini C."/>
            <person name="Antonin V."/>
            <person name="Barry K.W."/>
            <person name="Bougher N.L."/>
            <person name="Buchanan P."/>
            <person name="Buyck B."/>
            <person name="Bense V."/>
            <person name="Catcheside P."/>
            <person name="Chovatia M."/>
            <person name="Cooper J."/>
            <person name="Damon W."/>
            <person name="Desjardin D."/>
            <person name="Finy P."/>
            <person name="Geml J."/>
            <person name="Haridas S."/>
            <person name="Hughes K."/>
            <person name="Justo A."/>
            <person name="Karasinski D."/>
            <person name="Kautmanova I."/>
            <person name="Kiss B."/>
            <person name="Kocsube S."/>
            <person name="Kotiranta H."/>
            <person name="LaButti K.M."/>
            <person name="Lechner B.E."/>
            <person name="Liimatainen K."/>
            <person name="Lipzen A."/>
            <person name="Lukacs Z."/>
            <person name="Mihaltcheva S."/>
            <person name="Morgado L.N."/>
            <person name="Niskanen T."/>
            <person name="Noordeloos M.E."/>
            <person name="Ohm R.A."/>
            <person name="Ortiz-Santana B."/>
            <person name="Ovrebo C."/>
            <person name="Racz N."/>
            <person name="Riley R."/>
            <person name="Savchenko A."/>
            <person name="Shiryaev A."/>
            <person name="Soop K."/>
            <person name="Spirin V."/>
            <person name="Szebenyi C."/>
            <person name="Tomsovsky M."/>
            <person name="Tulloss R.E."/>
            <person name="Uehling J."/>
            <person name="Grigoriev I.V."/>
            <person name="Vagvolgyi C."/>
            <person name="Papp T."/>
            <person name="Martin F.M."/>
            <person name="Miettinen O."/>
            <person name="Hibbett D.S."/>
            <person name="Nagy L.G."/>
        </authorList>
    </citation>
    <scope>NUCLEOTIDE SEQUENCE [LARGE SCALE GENOMIC DNA]</scope>
    <source>
        <strain evidence="2 3">CBS 166.37</strain>
    </source>
</reference>
<keyword evidence="3" id="KW-1185">Reference proteome</keyword>
<protein>
    <submittedName>
        <fullName evidence="2">Uncharacterized protein</fullName>
    </submittedName>
</protein>
<dbReference type="Proteomes" id="UP000308652">
    <property type="component" value="Unassembled WGS sequence"/>
</dbReference>
<keyword evidence="1" id="KW-0812">Transmembrane</keyword>
<feature type="transmembrane region" description="Helical" evidence="1">
    <location>
        <begin position="26"/>
        <end position="46"/>
    </location>
</feature>
<evidence type="ECO:0000313" key="2">
    <source>
        <dbReference type="EMBL" id="TFK33384.1"/>
    </source>
</evidence>